<dbReference type="Gene3D" id="3.60.15.10">
    <property type="entry name" value="Ribonuclease Z/Hydroxyacylglutathione hydrolase-like"/>
    <property type="match status" value="1"/>
</dbReference>
<organism evidence="3 4">
    <name type="scientific">Luteibacter rhizovicinus</name>
    <dbReference type="NCBI Taxonomy" id="242606"/>
    <lineage>
        <taxon>Bacteria</taxon>
        <taxon>Pseudomonadati</taxon>
        <taxon>Pseudomonadota</taxon>
        <taxon>Gammaproteobacteria</taxon>
        <taxon>Lysobacterales</taxon>
        <taxon>Rhodanobacteraceae</taxon>
        <taxon>Luteibacter</taxon>
    </lineage>
</organism>
<keyword evidence="4" id="KW-1185">Reference proteome</keyword>
<dbReference type="AlphaFoldDB" id="A0A4R3YV24"/>
<dbReference type="InterPro" id="IPR001279">
    <property type="entry name" value="Metallo-B-lactamas"/>
</dbReference>
<dbReference type="SMART" id="SM00849">
    <property type="entry name" value="Lactamase_B"/>
    <property type="match status" value="1"/>
</dbReference>
<comment type="caution">
    <text evidence="3">The sequence shown here is derived from an EMBL/GenBank/DDBJ whole genome shotgun (WGS) entry which is preliminary data.</text>
</comment>
<dbReference type="RefSeq" id="WP_165973536.1">
    <property type="nucleotide sequence ID" value="NZ_SMCS01000002.1"/>
</dbReference>
<dbReference type="SUPFAM" id="SSF56281">
    <property type="entry name" value="Metallo-hydrolase/oxidoreductase"/>
    <property type="match status" value="1"/>
</dbReference>
<dbReference type="Pfam" id="PF00753">
    <property type="entry name" value="Lactamase_B"/>
    <property type="match status" value="1"/>
</dbReference>
<dbReference type="InterPro" id="IPR036866">
    <property type="entry name" value="RibonucZ/Hydroxyglut_hydro"/>
</dbReference>
<dbReference type="PANTHER" id="PTHR42951:SF20">
    <property type="entry name" value="BETA LACTAMASE"/>
    <property type="match status" value="1"/>
</dbReference>
<gene>
    <name evidence="3" type="ORF">EC912_102771</name>
</gene>
<evidence type="ECO:0000313" key="4">
    <source>
        <dbReference type="Proteomes" id="UP000295645"/>
    </source>
</evidence>
<dbReference type="PANTHER" id="PTHR42951">
    <property type="entry name" value="METALLO-BETA-LACTAMASE DOMAIN-CONTAINING"/>
    <property type="match status" value="1"/>
</dbReference>
<name>A0A4R3YV24_9GAMM</name>
<evidence type="ECO:0000259" key="2">
    <source>
        <dbReference type="SMART" id="SM00849"/>
    </source>
</evidence>
<dbReference type="InterPro" id="IPR050855">
    <property type="entry name" value="NDM-1-like"/>
</dbReference>
<dbReference type="Proteomes" id="UP000295645">
    <property type="component" value="Unassembled WGS sequence"/>
</dbReference>
<protein>
    <submittedName>
        <fullName evidence="3">Metallo-beta-lactamase superfamily protein</fullName>
    </submittedName>
</protein>
<accession>A0A4R3YV24</accession>
<evidence type="ECO:0000313" key="3">
    <source>
        <dbReference type="EMBL" id="TCV96420.1"/>
    </source>
</evidence>
<sequence length="473" mass="51143">MRVMAFALTSCLIGAYMPELAHASETLSAQSILKRATAQLALPPRTVAVELQMRGIRYSPEQARDPATAVAEIGAQQSVLWANDGHYRLKTDTHYPGNIEFRFLTIGSRDGEATVDPMHWREGIEILRDPADQARSDGADLLLLSPALLLNDAMAHETVANSGADGVTVTYDDDAKRAVKLTIEPVRAQVVAAEVDKDRYTYADYRVQEKLSQPSHVQRFRNGQRIADWTAVSARPLTTIPPAAFQLPDGYVEKQSRGALRATDLGHGAWRVDGTPSGYHTGFVVGERSIAVFDAPVGVEEARQVKALIQRAAPGKPIAYVVVSHVHGDHVAGLPVYVGDGVQVLAGARAGIALRRQFGDKVDLHLQEITRARELDLGHTKVVVYPLTSTHASTMLVGYAPQARTLFQGDLFYLPEVGPIPPAFEGGKELAGLIAQQKLAVDHIVGVHGRSGDAGDLAESIRLQYPGNRSGTL</sequence>
<dbReference type="EMBL" id="SMCS01000002">
    <property type="protein sequence ID" value="TCV96420.1"/>
    <property type="molecule type" value="Genomic_DNA"/>
</dbReference>
<feature type="signal peptide" evidence="1">
    <location>
        <begin position="1"/>
        <end position="23"/>
    </location>
</feature>
<keyword evidence="1" id="KW-0732">Signal</keyword>
<evidence type="ECO:0000256" key="1">
    <source>
        <dbReference type="SAM" id="SignalP"/>
    </source>
</evidence>
<feature type="domain" description="Metallo-beta-lactamase" evidence="2">
    <location>
        <begin position="278"/>
        <end position="448"/>
    </location>
</feature>
<proteinExistence type="predicted"/>
<feature type="chain" id="PRO_5020636475" evidence="1">
    <location>
        <begin position="24"/>
        <end position="473"/>
    </location>
</feature>
<reference evidence="3 4" key="1">
    <citation type="submission" date="2019-03" db="EMBL/GenBank/DDBJ databases">
        <title>Above-ground endophytic microbial communities from plants in different locations in the United States.</title>
        <authorList>
            <person name="Frank C."/>
        </authorList>
    </citation>
    <scope>NUCLEOTIDE SEQUENCE [LARGE SCALE GENOMIC DNA]</scope>
    <source>
        <strain evidence="3 4">LP_13_YM</strain>
    </source>
</reference>